<feature type="domain" description="Mammalian cell entry C-terminal" evidence="3">
    <location>
        <begin position="117"/>
        <end position="295"/>
    </location>
</feature>
<feature type="transmembrane region" description="Helical" evidence="1">
    <location>
        <begin position="12"/>
        <end position="32"/>
    </location>
</feature>
<dbReference type="Proteomes" id="UP000199025">
    <property type="component" value="Unassembled WGS sequence"/>
</dbReference>
<dbReference type="NCBIfam" id="TIGR00996">
    <property type="entry name" value="Mtu_fam_mce"/>
    <property type="match status" value="1"/>
</dbReference>
<accession>A0A1I3P091</accession>
<dbReference type="STRING" id="115433.SAMN05421835_103225"/>
<organism evidence="4 5">
    <name type="scientific">Amycolatopsis sacchari</name>
    <dbReference type="NCBI Taxonomy" id="115433"/>
    <lineage>
        <taxon>Bacteria</taxon>
        <taxon>Bacillati</taxon>
        <taxon>Actinomycetota</taxon>
        <taxon>Actinomycetes</taxon>
        <taxon>Pseudonocardiales</taxon>
        <taxon>Pseudonocardiaceae</taxon>
        <taxon>Amycolatopsis</taxon>
    </lineage>
</organism>
<dbReference type="Pfam" id="PF02470">
    <property type="entry name" value="MlaD"/>
    <property type="match status" value="1"/>
</dbReference>
<keyword evidence="1" id="KW-0812">Transmembrane</keyword>
<dbReference type="PANTHER" id="PTHR33371:SF4">
    <property type="entry name" value="INTERMEMBRANE PHOSPHOLIPID TRANSPORT SYSTEM BINDING PROTEIN MLAD"/>
    <property type="match status" value="1"/>
</dbReference>
<evidence type="ECO:0000256" key="1">
    <source>
        <dbReference type="SAM" id="Phobius"/>
    </source>
</evidence>
<evidence type="ECO:0000313" key="5">
    <source>
        <dbReference type="Proteomes" id="UP000199025"/>
    </source>
</evidence>
<reference evidence="4 5" key="1">
    <citation type="submission" date="2016-10" db="EMBL/GenBank/DDBJ databases">
        <authorList>
            <person name="de Groot N.N."/>
        </authorList>
    </citation>
    <scope>NUCLEOTIDE SEQUENCE [LARGE SCALE GENOMIC DNA]</scope>
    <source>
        <strain evidence="4 5">DSM 44468</strain>
    </source>
</reference>
<evidence type="ECO:0000313" key="4">
    <source>
        <dbReference type="EMBL" id="SFJ14964.1"/>
    </source>
</evidence>
<keyword evidence="1" id="KW-0472">Membrane</keyword>
<dbReference type="InterPro" id="IPR024516">
    <property type="entry name" value="Mce_C"/>
</dbReference>
<proteinExistence type="predicted"/>
<dbReference type="Pfam" id="PF11887">
    <property type="entry name" value="Mce4_CUP1"/>
    <property type="match status" value="1"/>
</dbReference>
<keyword evidence="1" id="KW-1133">Transmembrane helix</keyword>
<sequence>MTDTRFGQSLARGVAIACVLGLVVAGVLWWTLKDANKKHLTAYFPSAVGLYVGNSVRVLGVEMGTITSVQPMGNEVRVDMEYDRSVAIPADAQAAIIAPSLVSDRYVQLAPAYTGGKVIAEGATIPLDRTAVPIEVDDLYASLNKISQDLGPNGLNANGSLSDLLTTLAKNFDGNGQSLHDTITKLSQLSTTLSGNKNDLFATITNLADFSQTLANSDTQVRQFESKLADVSGYLAGEKDNLAATVQQLGTTLGMVQQFIDSHHDKLRTNVDNLASVTKVLVDQRSALAQILDVAPVGLGNVINAYNGSSGTLDARPNLNELTQPPLVMICGLLKQAGQVGPAIGQLCDPVAGILDGTLKLPSLAQTAYALQHGELLPLPLPFVDLVGSGASQ</sequence>
<gene>
    <name evidence="4" type="ORF">SAMN05421835_103225</name>
</gene>
<dbReference type="RefSeq" id="WP_091505050.1">
    <property type="nucleotide sequence ID" value="NZ_FORP01000003.1"/>
</dbReference>
<keyword evidence="5" id="KW-1185">Reference proteome</keyword>
<dbReference type="PANTHER" id="PTHR33371">
    <property type="entry name" value="INTERMEMBRANE PHOSPHOLIPID TRANSPORT SYSTEM BINDING PROTEIN MLAD-RELATED"/>
    <property type="match status" value="1"/>
</dbReference>
<evidence type="ECO:0000259" key="3">
    <source>
        <dbReference type="Pfam" id="PF11887"/>
    </source>
</evidence>
<name>A0A1I3P091_9PSEU</name>
<dbReference type="InterPro" id="IPR005693">
    <property type="entry name" value="Mce"/>
</dbReference>
<evidence type="ECO:0000259" key="2">
    <source>
        <dbReference type="Pfam" id="PF02470"/>
    </source>
</evidence>
<feature type="domain" description="Mce/MlaD" evidence="2">
    <location>
        <begin position="37"/>
        <end position="111"/>
    </location>
</feature>
<dbReference type="InterPro" id="IPR003399">
    <property type="entry name" value="Mce/MlaD"/>
</dbReference>
<dbReference type="InterPro" id="IPR052336">
    <property type="entry name" value="MlaD_Phospholipid_Transporter"/>
</dbReference>
<dbReference type="GO" id="GO:0005576">
    <property type="term" value="C:extracellular region"/>
    <property type="evidence" value="ECO:0007669"/>
    <property type="project" value="TreeGrafter"/>
</dbReference>
<dbReference type="AlphaFoldDB" id="A0A1I3P091"/>
<dbReference type="EMBL" id="FORP01000003">
    <property type="protein sequence ID" value="SFJ14964.1"/>
    <property type="molecule type" value="Genomic_DNA"/>
</dbReference>
<protein>
    <submittedName>
        <fullName evidence="4">Virulence factor Mce family protein</fullName>
    </submittedName>
</protein>
<dbReference type="OrthoDB" id="4516955at2"/>